<proteinExistence type="predicted"/>
<keyword evidence="1" id="KW-0597">Phosphoprotein</keyword>
<sequence>MKRFLVLEDEPLIAMDLKHAFEDVGASAVMAATSEQAMEAIDENRFSGAILDVNLGRGETCARAAGRLKKLGIPFVLHTGDLDRSGEFLRDLEAPVLAKPQAADDVVSYLMGLL</sequence>
<dbReference type="Gene3D" id="3.40.50.2300">
    <property type="match status" value="1"/>
</dbReference>
<comment type="caution">
    <text evidence="3">The sequence shown here is derived from an EMBL/GenBank/DDBJ whole genome shotgun (WGS) entry which is preliminary data.</text>
</comment>
<evidence type="ECO:0000313" key="3">
    <source>
        <dbReference type="EMBL" id="GGD93563.1"/>
    </source>
</evidence>
<dbReference type="InterPro" id="IPR001789">
    <property type="entry name" value="Sig_transdc_resp-reg_receiver"/>
</dbReference>
<dbReference type="PROSITE" id="PS50110">
    <property type="entry name" value="RESPONSE_REGULATORY"/>
    <property type="match status" value="1"/>
</dbReference>
<accession>A0ABQ1S7F5</accession>
<keyword evidence="4" id="KW-1185">Reference proteome</keyword>
<feature type="modified residue" description="4-aspartylphosphate" evidence="1">
    <location>
        <position position="52"/>
    </location>
</feature>
<organism evidence="3 4">
    <name type="scientific">Tsuneonella deserti</name>
    <dbReference type="NCBI Taxonomy" id="2035528"/>
    <lineage>
        <taxon>Bacteria</taxon>
        <taxon>Pseudomonadati</taxon>
        <taxon>Pseudomonadota</taxon>
        <taxon>Alphaproteobacteria</taxon>
        <taxon>Sphingomonadales</taxon>
        <taxon>Erythrobacteraceae</taxon>
        <taxon>Tsuneonella</taxon>
    </lineage>
</organism>
<dbReference type="RefSeq" id="WP_188644275.1">
    <property type="nucleotide sequence ID" value="NZ_BMKL01000001.1"/>
</dbReference>
<protein>
    <submittedName>
        <fullName evidence="3">Response regulator</fullName>
    </submittedName>
</protein>
<dbReference type="Proteomes" id="UP000619041">
    <property type="component" value="Unassembled WGS sequence"/>
</dbReference>
<name>A0ABQ1S7F5_9SPHN</name>
<evidence type="ECO:0000313" key="4">
    <source>
        <dbReference type="Proteomes" id="UP000619041"/>
    </source>
</evidence>
<gene>
    <name evidence="3" type="ORF">GCM10011515_11690</name>
</gene>
<evidence type="ECO:0000259" key="2">
    <source>
        <dbReference type="PROSITE" id="PS50110"/>
    </source>
</evidence>
<dbReference type="EMBL" id="BMKL01000001">
    <property type="protein sequence ID" value="GGD93563.1"/>
    <property type="molecule type" value="Genomic_DNA"/>
</dbReference>
<feature type="domain" description="Response regulatory" evidence="2">
    <location>
        <begin position="3"/>
        <end position="114"/>
    </location>
</feature>
<reference evidence="4" key="1">
    <citation type="journal article" date="2019" name="Int. J. Syst. Evol. Microbiol.">
        <title>The Global Catalogue of Microorganisms (GCM) 10K type strain sequencing project: providing services to taxonomists for standard genome sequencing and annotation.</title>
        <authorList>
            <consortium name="The Broad Institute Genomics Platform"/>
            <consortium name="The Broad Institute Genome Sequencing Center for Infectious Disease"/>
            <person name="Wu L."/>
            <person name="Ma J."/>
        </authorList>
    </citation>
    <scope>NUCLEOTIDE SEQUENCE [LARGE SCALE GENOMIC DNA]</scope>
    <source>
        <strain evidence="4">CGMCC 1.15959</strain>
    </source>
</reference>
<evidence type="ECO:0000256" key="1">
    <source>
        <dbReference type="PROSITE-ProRule" id="PRU00169"/>
    </source>
</evidence>
<dbReference type="InterPro" id="IPR011006">
    <property type="entry name" value="CheY-like_superfamily"/>
</dbReference>
<dbReference type="SUPFAM" id="SSF52172">
    <property type="entry name" value="CheY-like"/>
    <property type="match status" value="1"/>
</dbReference>